<dbReference type="RefSeq" id="WP_379190991.1">
    <property type="nucleotide sequence ID" value="NZ_JBHSOW010000095.1"/>
</dbReference>
<comment type="caution">
    <text evidence="2">The sequence shown here is derived from an EMBL/GenBank/DDBJ whole genome shotgun (WGS) entry which is preliminary data.</text>
</comment>
<gene>
    <name evidence="2" type="ORF">ACFPYJ_25215</name>
</gene>
<evidence type="ECO:0000313" key="2">
    <source>
        <dbReference type="EMBL" id="MFC5652353.1"/>
    </source>
</evidence>
<reference evidence="3" key="1">
    <citation type="journal article" date="2019" name="Int. J. Syst. Evol. Microbiol.">
        <title>The Global Catalogue of Microorganisms (GCM) 10K type strain sequencing project: providing services to taxonomists for standard genome sequencing and annotation.</title>
        <authorList>
            <consortium name="The Broad Institute Genomics Platform"/>
            <consortium name="The Broad Institute Genome Sequencing Center for Infectious Disease"/>
            <person name="Wu L."/>
            <person name="Ma J."/>
        </authorList>
    </citation>
    <scope>NUCLEOTIDE SEQUENCE [LARGE SCALE GENOMIC DNA]</scope>
    <source>
        <strain evidence="3">CGMCC 1.3240</strain>
    </source>
</reference>
<accession>A0ABW0W4I0</accession>
<evidence type="ECO:0000313" key="3">
    <source>
        <dbReference type="Proteomes" id="UP001596047"/>
    </source>
</evidence>
<dbReference type="InterPro" id="IPR001584">
    <property type="entry name" value="Integrase_cat-core"/>
</dbReference>
<organism evidence="2 3">
    <name type="scientific">Paenibacillus solisilvae</name>
    <dbReference type="NCBI Taxonomy" id="2486751"/>
    <lineage>
        <taxon>Bacteria</taxon>
        <taxon>Bacillati</taxon>
        <taxon>Bacillota</taxon>
        <taxon>Bacilli</taxon>
        <taxon>Bacillales</taxon>
        <taxon>Paenibacillaceae</taxon>
        <taxon>Paenibacillus</taxon>
    </lineage>
</organism>
<feature type="non-terminal residue" evidence="2">
    <location>
        <position position="1"/>
    </location>
</feature>
<evidence type="ECO:0000259" key="1">
    <source>
        <dbReference type="Pfam" id="PF13333"/>
    </source>
</evidence>
<dbReference type="Proteomes" id="UP001596047">
    <property type="component" value="Unassembled WGS sequence"/>
</dbReference>
<dbReference type="EMBL" id="JBHSOW010000095">
    <property type="protein sequence ID" value="MFC5652353.1"/>
    <property type="molecule type" value="Genomic_DNA"/>
</dbReference>
<proteinExistence type="predicted"/>
<keyword evidence="3" id="KW-1185">Reference proteome</keyword>
<sequence length="49" mass="5964">TKFRTRKQAYDALHGYIELEYNRIRIHSTLGYKSPYAFEKSYYEQLQVS</sequence>
<name>A0ABW0W4I0_9BACL</name>
<feature type="domain" description="Integrase catalytic" evidence="1">
    <location>
        <begin position="2"/>
        <end position="40"/>
    </location>
</feature>
<protein>
    <submittedName>
        <fullName evidence="2">IS3 family transposase</fullName>
    </submittedName>
</protein>
<dbReference type="Pfam" id="PF13333">
    <property type="entry name" value="rve_2"/>
    <property type="match status" value="1"/>
</dbReference>